<gene>
    <name evidence="5" type="ORF">BTO32_04225</name>
</gene>
<sequence length="273" mass="31974">MTEASTKTRYWIITLTPNSERTRALVSSLEDQGIHPRIFQAVDGRRSMPELEPGEEIARFRSRLKRLCDLTSAEVGCYLSHLRLIKQALAADERAICILEDDVRLEPNFAHIMAEIEQLPEHIEMVRLMGLKIRKRKIIQPLGKGCHHLVRPERGWLGTQAYFINRAGMDKVLRYGSRIREPIDKFYDHFWEHGLRVFGVEPHLVFEDNQSASSIQKSNEKRARVPLYYYWLHPLAKGLFSLGRHWHLTVNRNEYYPATFPERSMGRSARIRR</sequence>
<dbReference type="AlphaFoldDB" id="A0A1V2DVZ8"/>
<proteinExistence type="inferred from homology"/>
<feature type="domain" description="Glycosyl transferase family 25" evidence="4">
    <location>
        <begin position="10"/>
        <end position="186"/>
    </location>
</feature>
<dbReference type="PANTHER" id="PTHR10730:SF53">
    <property type="entry name" value="GLYCOSYLTRANSFERASE 25 FAMILY MEMBER"/>
    <property type="match status" value="1"/>
</dbReference>
<dbReference type="OrthoDB" id="9816113at2"/>
<organism evidence="5 6">
    <name type="scientific">Marinobacter lutaoensis</name>
    <dbReference type="NCBI Taxonomy" id="135739"/>
    <lineage>
        <taxon>Bacteria</taxon>
        <taxon>Pseudomonadati</taxon>
        <taxon>Pseudomonadota</taxon>
        <taxon>Gammaproteobacteria</taxon>
        <taxon>Pseudomonadales</taxon>
        <taxon>Marinobacteraceae</taxon>
        <taxon>Marinobacter</taxon>
    </lineage>
</organism>
<evidence type="ECO:0000256" key="1">
    <source>
        <dbReference type="ARBA" id="ARBA00006721"/>
    </source>
</evidence>
<dbReference type="CDD" id="cd06532">
    <property type="entry name" value="Glyco_transf_25"/>
    <property type="match status" value="1"/>
</dbReference>
<keyword evidence="3" id="KW-0808">Transferase</keyword>
<evidence type="ECO:0000259" key="4">
    <source>
        <dbReference type="Pfam" id="PF01755"/>
    </source>
</evidence>
<keyword evidence="2" id="KW-0328">Glycosyltransferase</keyword>
<dbReference type="RefSeq" id="WP_076723207.1">
    <property type="nucleotide sequence ID" value="NZ_MSCW01000003.1"/>
</dbReference>
<keyword evidence="6" id="KW-1185">Reference proteome</keyword>
<dbReference type="InterPro" id="IPR002654">
    <property type="entry name" value="Glyco_trans_25"/>
</dbReference>
<dbReference type="EMBL" id="MSCW01000003">
    <property type="protein sequence ID" value="ONF44659.1"/>
    <property type="molecule type" value="Genomic_DNA"/>
</dbReference>
<name>A0A1V2DVZ8_9GAMM</name>
<dbReference type="STRING" id="135739.BTO32_04225"/>
<dbReference type="Pfam" id="PF01755">
    <property type="entry name" value="Glyco_transf_25"/>
    <property type="match status" value="1"/>
</dbReference>
<reference evidence="5 6" key="1">
    <citation type="submission" date="2016-12" db="EMBL/GenBank/DDBJ databases">
        <title>Marinobacter lutaoensis whole genome sequencing.</title>
        <authorList>
            <person name="Verma A."/>
            <person name="Krishnamurthi S."/>
        </authorList>
    </citation>
    <scope>NUCLEOTIDE SEQUENCE [LARGE SCALE GENOMIC DNA]</scope>
    <source>
        <strain evidence="5 6">T5054</strain>
    </source>
</reference>
<comment type="caution">
    <text evidence="5">The sequence shown here is derived from an EMBL/GenBank/DDBJ whole genome shotgun (WGS) entry which is preliminary data.</text>
</comment>
<accession>A0A1V2DVZ8</accession>
<evidence type="ECO:0000256" key="3">
    <source>
        <dbReference type="ARBA" id="ARBA00022679"/>
    </source>
</evidence>
<protein>
    <recommendedName>
        <fullName evidence="4">Glycosyl transferase family 25 domain-containing protein</fullName>
    </recommendedName>
</protein>
<evidence type="ECO:0000256" key="2">
    <source>
        <dbReference type="ARBA" id="ARBA00022676"/>
    </source>
</evidence>
<dbReference type="PANTHER" id="PTHR10730">
    <property type="entry name" value="PROCOLLAGEN-LYSINE,2-OXOGLUTARATE 5-DIOXYGENASE/GLYCOSYLTRANSFERASE 25 FAMILY MEMBER"/>
    <property type="match status" value="1"/>
</dbReference>
<evidence type="ECO:0000313" key="6">
    <source>
        <dbReference type="Proteomes" id="UP000189339"/>
    </source>
</evidence>
<dbReference type="InterPro" id="IPR050757">
    <property type="entry name" value="Collagen_mod_GT25"/>
</dbReference>
<dbReference type="Proteomes" id="UP000189339">
    <property type="component" value="Unassembled WGS sequence"/>
</dbReference>
<dbReference type="GO" id="GO:0016740">
    <property type="term" value="F:transferase activity"/>
    <property type="evidence" value="ECO:0007669"/>
    <property type="project" value="UniProtKB-KW"/>
</dbReference>
<evidence type="ECO:0000313" key="5">
    <source>
        <dbReference type="EMBL" id="ONF44659.1"/>
    </source>
</evidence>
<comment type="similarity">
    <text evidence="1">Belongs to the glycosyltransferase 25 family.</text>
</comment>